<feature type="domain" description="GRIP" evidence="3">
    <location>
        <begin position="628"/>
        <end position="676"/>
    </location>
</feature>
<evidence type="ECO:0000259" key="3">
    <source>
        <dbReference type="PROSITE" id="PS50913"/>
    </source>
</evidence>
<proteinExistence type="predicted"/>
<dbReference type="AlphaFoldDB" id="B6JXK2"/>
<evidence type="ECO:0000256" key="2">
    <source>
        <dbReference type="SAM" id="MobiDB-lite"/>
    </source>
</evidence>
<dbReference type="Gene3D" id="1.10.287.1490">
    <property type="match status" value="1"/>
</dbReference>
<feature type="region of interest" description="Disordered" evidence="2">
    <location>
        <begin position="598"/>
        <end position="632"/>
    </location>
</feature>
<dbReference type="Proteomes" id="UP000001744">
    <property type="component" value="Unassembled WGS sequence"/>
</dbReference>
<feature type="compositionally biased region" description="Polar residues" evidence="2">
    <location>
        <begin position="233"/>
        <end position="251"/>
    </location>
</feature>
<evidence type="ECO:0000313" key="4">
    <source>
        <dbReference type="EMBL" id="EEB05146.1"/>
    </source>
</evidence>
<gene>
    <name evidence="5" type="primary">grp1</name>
    <name evidence="4" type="ORF">SJAG_00144</name>
</gene>
<evidence type="ECO:0000256" key="1">
    <source>
        <dbReference type="SAM" id="Coils"/>
    </source>
</evidence>
<keyword evidence="1" id="KW-0175">Coiled coil</keyword>
<dbReference type="GeneID" id="7049707"/>
<dbReference type="HOGENOM" id="CLU_406052_0_0_1"/>
<feature type="compositionally biased region" description="Polar residues" evidence="2">
    <location>
        <begin position="599"/>
        <end position="622"/>
    </location>
</feature>
<feature type="coiled-coil region" evidence="1">
    <location>
        <begin position="43"/>
        <end position="70"/>
    </location>
</feature>
<dbReference type="Pfam" id="PF01465">
    <property type="entry name" value="GRIP"/>
    <property type="match status" value="1"/>
</dbReference>
<dbReference type="OMA" id="EAHERVC"/>
<dbReference type="JaponicusDB" id="SJAG_00144">
    <property type="gene designation" value="grp1"/>
</dbReference>
<sequence>MFGRLKDQWNNSLAYAQEQARTHSRHLSTTDLGNADKLEEKRAERLSMAYENVRQQLVAEKKKIEQFQKMLQEKTPLSDIDDVQGFSDYMDDLSKRYSMSMDEVRRLSIELEGTKKQANEQKEASEKAIQGLQQQLEENSTSIQQLREQIDSLTQQKSELLSKTTAVSPSVVTYAPTVVQQKPRNWSKKRVSKGKSHRRAKSRPILPTDLPSLEEEVPQSNNVNGDEKKLNKDTSITQKQQDSPRGNTQTDPELVLETVGVSDDERKASYEEQIAQLKNTLKQRENEKSSIQDLLDTEREKNVAQKLASESLIKATESKLLASQKLTTELESQLTAEKQKNEQHIAAITQLQADRSSLREQINAAQAKTKELEDKLAMLETQLSEKETQIQSLHSEVGNANTLLKKQMDAASDYARKYAMIKEHNTELGCQLSELDDRLQARTEEMQEAQSMLQEQSADTRRLKETIERLESERQELRDLSRLSTMQREETSAKQFESLVRELESSNKAKEELYKEVTELRSVLDNLRTDKDVANTPPKSSSSEPSSSSRRDSSLDSAYASLRTEHENVLKALHDSMARYEHLQTSFRSVYSKYEKLKSNQTAGDTPEAQNNEQTESSTQKPRNVRKDDDMSIDKEYTRNILFQFLDQKDKRNDICTLLATLLDLDRDQQAKLLSIK</sequence>
<dbReference type="InterPro" id="IPR000237">
    <property type="entry name" value="GRIP_dom"/>
</dbReference>
<dbReference type="RefSeq" id="XP_002171439.1">
    <property type="nucleotide sequence ID" value="XM_002171403.2"/>
</dbReference>
<feature type="coiled-coil region" evidence="1">
    <location>
        <begin position="341"/>
        <end position="396"/>
    </location>
</feature>
<name>B6JXK2_SCHJY</name>
<feature type="coiled-coil region" evidence="1">
    <location>
        <begin position="267"/>
        <end position="301"/>
    </location>
</feature>
<feature type="region of interest" description="Disordered" evidence="2">
    <location>
        <begin position="181"/>
        <end position="267"/>
    </location>
</feature>
<accession>B6JXK2</accession>
<feature type="coiled-coil region" evidence="1">
    <location>
        <begin position="101"/>
        <end position="163"/>
    </location>
</feature>
<organism evidence="4 6">
    <name type="scientific">Schizosaccharomyces japonicus (strain yFS275 / FY16936)</name>
    <name type="common">Fission yeast</name>
    <dbReference type="NCBI Taxonomy" id="402676"/>
    <lineage>
        <taxon>Eukaryota</taxon>
        <taxon>Fungi</taxon>
        <taxon>Dikarya</taxon>
        <taxon>Ascomycota</taxon>
        <taxon>Taphrinomycotina</taxon>
        <taxon>Schizosaccharomycetes</taxon>
        <taxon>Schizosaccharomycetales</taxon>
        <taxon>Schizosaccharomycetaceae</taxon>
        <taxon>Schizosaccharomyces</taxon>
    </lineage>
</organism>
<dbReference type="SUPFAM" id="SSF58100">
    <property type="entry name" value="Bacterial hemolysins"/>
    <property type="match status" value="1"/>
</dbReference>
<protein>
    <submittedName>
        <fullName evidence="4">GRIP domain-containing protein</fullName>
    </submittedName>
</protein>
<keyword evidence="6" id="KW-1185">Reference proteome</keyword>
<dbReference type="OrthoDB" id="1926336at2759"/>
<feature type="region of interest" description="Disordered" evidence="2">
    <location>
        <begin position="528"/>
        <end position="556"/>
    </location>
</feature>
<feature type="compositionally biased region" description="Basic residues" evidence="2">
    <location>
        <begin position="185"/>
        <end position="202"/>
    </location>
</feature>
<evidence type="ECO:0000313" key="6">
    <source>
        <dbReference type="Proteomes" id="UP000001744"/>
    </source>
</evidence>
<dbReference type="VEuPathDB" id="FungiDB:SJAG_00144"/>
<dbReference type="PROSITE" id="PS50913">
    <property type="entry name" value="GRIP"/>
    <property type="match status" value="1"/>
</dbReference>
<dbReference type="EMBL" id="KE651166">
    <property type="protein sequence ID" value="EEB05146.1"/>
    <property type="molecule type" value="Genomic_DNA"/>
</dbReference>
<dbReference type="STRING" id="402676.B6JXK2"/>
<reference evidence="4 6" key="1">
    <citation type="journal article" date="2011" name="Science">
        <title>Comparative functional genomics of the fission yeasts.</title>
        <authorList>
            <person name="Rhind N."/>
            <person name="Chen Z."/>
            <person name="Yassour M."/>
            <person name="Thompson D.A."/>
            <person name="Haas B.J."/>
            <person name="Habib N."/>
            <person name="Wapinski I."/>
            <person name="Roy S."/>
            <person name="Lin M.F."/>
            <person name="Heiman D.I."/>
            <person name="Young S.K."/>
            <person name="Furuya K."/>
            <person name="Guo Y."/>
            <person name="Pidoux A."/>
            <person name="Chen H.M."/>
            <person name="Robbertse B."/>
            <person name="Goldberg J.M."/>
            <person name="Aoki K."/>
            <person name="Bayne E.H."/>
            <person name="Berlin A.M."/>
            <person name="Desjardins C.A."/>
            <person name="Dobbs E."/>
            <person name="Dukaj L."/>
            <person name="Fan L."/>
            <person name="FitzGerald M.G."/>
            <person name="French C."/>
            <person name="Gujja S."/>
            <person name="Hansen K."/>
            <person name="Keifenheim D."/>
            <person name="Levin J.Z."/>
            <person name="Mosher R.A."/>
            <person name="Mueller C.A."/>
            <person name="Pfiffner J."/>
            <person name="Priest M."/>
            <person name="Russ C."/>
            <person name="Smialowska A."/>
            <person name="Swoboda P."/>
            <person name="Sykes S.M."/>
            <person name="Vaughn M."/>
            <person name="Vengrova S."/>
            <person name="Yoder R."/>
            <person name="Zeng Q."/>
            <person name="Allshire R."/>
            <person name="Baulcombe D."/>
            <person name="Birren B.W."/>
            <person name="Brown W."/>
            <person name="Ekwall K."/>
            <person name="Kellis M."/>
            <person name="Leatherwood J."/>
            <person name="Levin H."/>
            <person name="Margalit H."/>
            <person name="Martienssen R."/>
            <person name="Nieduszynski C.A."/>
            <person name="Spatafora J.W."/>
            <person name="Friedman N."/>
            <person name="Dalgaard J.Z."/>
            <person name="Baumann P."/>
            <person name="Niki H."/>
            <person name="Regev A."/>
            <person name="Nusbaum C."/>
        </authorList>
    </citation>
    <scope>NUCLEOTIDE SEQUENCE [LARGE SCALE GENOMIC DNA]</scope>
    <source>
        <strain evidence="6">yFS275 / FY16936</strain>
    </source>
</reference>
<dbReference type="SMART" id="SM00755">
    <property type="entry name" value="Grip"/>
    <property type="match status" value="1"/>
</dbReference>
<evidence type="ECO:0000313" key="5">
    <source>
        <dbReference type="JaponicusDB" id="SJAG_00144"/>
    </source>
</evidence>